<reference evidence="2 3" key="1">
    <citation type="submission" date="2018-09" db="EMBL/GenBank/DDBJ databases">
        <title>Genomic investigation of the strawberry pathogen Phytophthora fragariae indicates pathogenicity is determined by transcriptional variation in three key races.</title>
        <authorList>
            <person name="Adams T.M."/>
            <person name="Armitage A.D."/>
            <person name="Sobczyk M.K."/>
            <person name="Bates H.J."/>
            <person name="Dunwell J.M."/>
            <person name="Nellist C.F."/>
            <person name="Harrison R.J."/>
        </authorList>
    </citation>
    <scope>NUCLEOTIDE SEQUENCE [LARGE SCALE GENOMIC DNA]</scope>
    <source>
        <strain evidence="2 3">SCRP324</strain>
    </source>
</reference>
<evidence type="ECO:0000313" key="2">
    <source>
        <dbReference type="EMBL" id="KAE8965058.1"/>
    </source>
</evidence>
<feature type="signal peptide" evidence="1">
    <location>
        <begin position="1"/>
        <end position="24"/>
    </location>
</feature>
<sequence>MASCGWPAARFVVVWWRSWRGGVANDCSALILHATAASGSVVAASELEHGKMRLASSKRRRARATEDGGGVRAADRMLQLPSSKRCPTRVTEDGGGVRTADGKLPLPSRRFMTGGAGATNRAIYFVELSYPVVVFHICNFYNKS</sequence>
<keyword evidence="1" id="KW-0732">Signal</keyword>
<evidence type="ECO:0000256" key="1">
    <source>
        <dbReference type="SAM" id="SignalP"/>
    </source>
</evidence>
<evidence type="ECO:0000313" key="3">
    <source>
        <dbReference type="Proteomes" id="UP000435112"/>
    </source>
</evidence>
<accession>A0A6A3H8F6</accession>
<proteinExistence type="predicted"/>
<feature type="chain" id="PRO_5025465545" evidence="1">
    <location>
        <begin position="25"/>
        <end position="144"/>
    </location>
</feature>
<organism evidence="2 3">
    <name type="scientific">Phytophthora rubi</name>
    <dbReference type="NCBI Taxonomy" id="129364"/>
    <lineage>
        <taxon>Eukaryota</taxon>
        <taxon>Sar</taxon>
        <taxon>Stramenopiles</taxon>
        <taxon>Oomycota</taxon>
        <taxon>Peronosporomycetes</taxon>
        <taxon>Peronosporales</taxon>
        <taxon>Peronosporaceae</taxon>
        <taxon>Phytophthora</taxon>
    </lineage>
</organism>
<dbReference type="EMBL" id="QXFU01005252">
    <property type="protein sequence ID" value="KAE8965058.1"/>
    <property type="molecule type" value="Genomic_DNA"/>
</dbReference>
<comment type="caution">
    <text evidence="2">The sequence shown here is derived from an EMBL/GenBank/DDBJ whole genome shotgun (WGS) entry which is preliminary data.</text>
</comment>
<dbReference type="Proteomes" id="UP000435112">
    <property type="component" value="Unassembled WGS sequence"/>
</dbReference>
<gene>
    <name evidence="2" type="ORF">PR002_g28788</name>
</gene>
<dbReference type="AlphaFoldDB" id="A0A6A3H8F6"/>
<name>A0A6A3H8F6_9STRA</name>
<protein>
    <submittedName>
        <fullName evidence="2">Uncharacterized protein</fullName>
    </submittedName>
</protein>